<keyword evidence="1" id="KW-0378">Hydrolase</keyword>
<dbReference type="AlphaFoldDB" id="A0A1I2EV85"/>
<dbReference type="Gene3D" id="3.10.129.10">
    <property type="entry name" value="Hotdog Thioesterase"/>
    <property type="match status" value="1"/>
</dbReference>
<dbReference type="OrthoDB" id="9800856at2"/>
<organism evidence="1 2">
    <name type="scientific">Alteribacillus iranensis</name>
    <dbReference type="NCBI Taxonomy" id="930128"/>
    <lineage>
        <taxon>Bacteria</taxon>
        <taxon>Bacillati</taxon>
        <taxon>Bacillota</taxon>
        <taxon>Bacilli</taxon>
        <taxon>Bacillales</taxon>
        <taxon>Bacillaceae</taxon>
        <taxon>Alteribacillus</taxon>
    </lineage>
</organism>
<dbReference type="STRING" id="930128.SAMN05192532_10736"/>
<dbReference type="SUPFAM" id="SSF54637">
    <property type="entry name" value="Thioesterase/thiol ester dehydrase-isomerase"/>
    <property type="match status" value="1"/>
</dbReference>
<proteinExistence type="predicted"/>
<gene>
    <name evidence="1" type="ORF">SAMN05192532_10736</name>
</gene>
<dbReference type="GO" id="GO:0016787">
    <property type="term" value="F:hydrolase activity"/>
    <property type="evidence" value="ECO:0007669"/>
    <property type="project" value="UniProtKB-KW"/>
</dbReference>
<keyword evidence="2" id="KW-1185">Reference proteome</keyword>
<evidence type="ECO:0000313" key="1">
    <source>
        <dbReference type="EMBL" id="SFE97002.1"/>
    </source>
</evidence>
<dbReference type="Proteomes" id="UP000199516">
    <property type="component" value="Unassembled WGS sequence"/>
</dbReference>
<reference evidence="1 2" key="1">
    <citation type="submission" date="2016-10" db="EMBL/GenBank/DDBJ databases">
        <authorList>
            <person name="de Groot N.N."/>
        </authorList>
    </citation>
    <scope>NUCLEOTIDE SEQUENCE [LARGE SCALE GENOMIC DNA]</scope>
    <source>
        <strain evidence="1 2">DSM 23995</strain>
    </source>
</reference>
<dbReference type="CDD" id="cd00586">
    <property type="entry name" value="4HBT"/>
    <property type="match status" value="1"/>
</dbReference>
<dbReference type="InterPro" id="IPR029069">
    <property type="entry name" value="HotDog_dom_sf"/>
</dbReference>
<evidence type="ECO:0000313" key="2">
    <source>
        <dbReference type="Proteomes" id="UP000199516"/>
    </source>
</evidence>
<name>A0A1I2EV85_9BACI</name>
<protein>
    <submittedName>
        <fullName evidence="1">Acyl-CoA thioester hydrolase</fullName>
    </submittedName>
</protein>
<accession>A0A1I2EV85</accession>
<dbReference type="Pfam" id="PF13279">
    <property type="entry name" value="4HBT_2"/>
    <property type="match status" value="1"/>
</dbReference>
<sequence>MKHEYHTKIRFGDTDAAGIMYYPNFYRRMDESTHELFGAAGYSVSVLQSKEDIILPILEASCQFHEPLYFEDRATICSEVTKVDRKVFRIDHTFKKGDRLIAEGYEVRAWTSVKENIPKAIPIPDHIKTILKS</sequence>
<dbReference type="EMBL" id="FONT01000007">
    <property type="protein sequence ID" value="SFE97002.1"/>
    <property type="molecule type" value="Genomic_DNA"/>
</dbReference>
<dbReference type="RefSeq" id="WP_091663194.1">
    <property type="nucleotide sequence ID" value="NZ_FONT01000007.1"/>
</dbReference>